<dbReference type="InterPro" id="IPR018062">
    <property type="entry name" value="HTH_AraC-typ_CS"/>
</dbReference>
<dbReference type="InterPro" id="IPR018060">
    <property type="entry name" value="HTH_AraC"/>
</dbReference>
<keyword evidence="1" id="KW-0963">Cytoplasm</keyword>
<evidence type="ECO:0000313" key="8">
    <source>
        <dbReference type="Proteomes" id="UP001296873"/>
    </source>
</evidence>
<dbReference type="InterPro" id="IPR003313">
    <property type="entry name" value="AraC-bd"/>
</dbReference>
<dbReference type="InterPro" id="IPR050204">
    <property type="entry name" value="AraC_XylS_family_regulators"/>
</dbReference>
<dbReference type="PANTHER" id="PTHR46796">
    <property type="entry name" value="HTH-TYPE TRANSCRIPTIONAL ACTIVATOR RHAS-RELATED"/>
    <property type="match status" value="1"/>
</dbReference>
<proteinExistence type="predicted"/>
<dbReference type="InterPro" id="IPR020449">
    <property type="entry name" value="Tscrpt_reg_AraC-type_HTH"/>
</dbReference>
<evidence type="ECO:0000256" key="1">
    <source>
        <dbReference type="ARBA" id="ARBA00022490"/>
    </source>
</evidence>
<keyword evidence="8" id="KW-1185">Reference proteome</keyword>
<reference evidence="7 8" key="1">
    <citation type="journal article" date="2020" name="Microorganisms">
        <title>Osmotic Adaptation and Compatible Solute Biosynthesis of Phototrophic Bacteria as Revealed from Genome Analyses.</title>
        <authorList>
            <person name="Imhoff J.F."/>
            <person name="Rahn T."/>
            <person name="Kunzel S."/>
            <person name="Keller A."/>
            <person name="Neulinger S.C."/>
        </authorList>
    </citation>
    <scope>NUCLEOTIDE SEQUENCE [LARGE SCALE GENOMIC DNA]</scope>
    <source>
        <strain evidence="7 8">DSM 9895</strain>
    </source>
</reference>
<dbReference type="SUPFAM" id="SSF51215">
    <property type="entry name" value="Regulatory protein AraC"/>
    <property type="match status" value="1"/>
</dbReference>
<evidence type="ECO:0000313" key="7">
    <source>
        <dbReference type="EMBL" id="MBK1668816.1"/>
    </source>
</evidence>
<dbReference type="SUPFAM" id="SSF46689">
    <property type="entry name" value="Homeodomain-like"/>
    <property type="match status" value="2"/>
</dbReference>
<dbReference type="PRINTS" id="PR00032">
    <property type="entry name" value="HTHARAC"/>
</dbReference>
<dbReference type="PROSITE" id="PS00041">
    <property type="entry name" value="HTH_ARAC_FAMILY_1"/>
    <property type="match status" value="1"/>
</dbReference>
<evidence type="ECO:0000256" key="2">
    <source>
        <dbReference type="ARBA" id="ARBA00023015"/>
    </source>
</evidence>
<dbReference type="PANTHER" id="PTHR46796:SF13">
    <property type="entry name" value="HTH-TYPE TRANSCRIPTIONAL ACTIVATOR RHAS"/>
    <property type="match status" value="1"/>
</dbReference>
<evidence type="ECO:0000259" key="6">
    <source>
        <dbReference type="PROSITE" id="PS01124"/>
    </source>
</evidence>
<keyword evidence="3" id="KW-0238">DNA-binding</keyword>
<gene>
    <name evidence="7" type="ORF">CKO28_12320</name>
</gene>
<dbReference type="InterPro" id="IPR037923">
    <property type="entry name" value="HTH-like"/>
</dbReference>
<organism evidence="7 8">
    <name type="scientific">Rhodovibrio sodomensis</name>
    <dbReference type="NCBI Taxonomy" id="1088"/>
    <lineage>
        <taxon>Bacteria</taxon>
        <taxon>Pseudomonadati</taxon>
        <taxon>Pseudomonadota</taxon>
        <taxon>Alphaproteobacteria</taxon>
        <taxon>Rhodospirillales</taxon>
        <taxon>Rhodovibrionaceae</taxon>
        <taxon>Rhodovibrio</taxon>
    </lineage>
</organism>
<dbReference type="Pfam" id="PF02311">
    <property type="entry name" value="AraC_binding"/>
    <property type="match status" value="1"/>
</dbReference>
<sequence length="293" mass="32765">MAAKHDDLSETHIVGDDTVQWIVRAQDCPTLASRHISHVGVGDAAVPYKIVRLHLSGAYVHAGLGGEGQMLLDGRWRTMRPGMMSFAPAHGLHAFHAVPHTRWQYCWLRYMPSAPRSVVGTMAPVMGHYRAEPLQHAVLGLYHEVFEGDRDPGNCALWVDSIERYVARFADPWRSDPRIVAVLEQVRADLERRWTVEAMAAVANVSSEHLRRICQRSFGRSPMQQLTHLRMQHAAHKLATTPVSIEAIAHSVGYQNPFAFSKTFKRMTGIAPSDFRLQSEVRQVGADPTAGPR</sequence>
<name>A0ABS1DFQ9_9PROT</name>
<evidence type="ECO:0000256" key="4">
    <source>
        <dbReference type="ARBA" id="ARBA00023159"/>
    </source>
</evidence>
<protein>
    <submittedName>
        <fullName evidence="7">AraC family transcriptional regulator</fullName>
    </submittedName>
</protein>
<dbReference type="Pfam" id="PF12833">
    <property type="entry name" value="HTH_18"/>
    <property type="match status" value="1"/>
</dbReference>
<evidence type="ECO:0000256" key="5">
    <source>
        <dbReference type="ARBA" id="ARBA00023163"/>
    </source>
</evidence>
<accession>A0ABS1DFQ9</accession>
<dbReference type="EMBL" id="NRRL01000031">
    <property type="protein sequence ID" value="MBK1668816.1"/>
    <property type="molecule type" value="Genomic_DNA"/>
</dbReference>
<evidence type="ECO:0000256" key="3">
    <source>
        <dbReference type="ARBA" id="ARBA00023125"/>
    </source>
</evidence>
<dbReference type="SMART" id="SM00342">
    <property type="entry name" value="HTH_ARAC"/>
    <property type="match status" value="1"/>
</dbReference>
<keyword evidence="4" id="KW-0010">Activator</keyword>
<dbReference type="PROSITE" id="PS01124">
    <property type="entry name" value="HTH_ARAC_FAMILY_2"/>
    <property type="match status" value="1"/>
</dbReference>
<dbReference type="InterPro" id="IPR009057">
    <property type="entry name" value="Homeodomain-like_sf"/>
</dbReference>
<dbReference type="Proteomes" id="UP001296873">
    <property type="component" value="Unassembled WGS sequence"/>
</dbReference>
<dbReference type="Gene3D" id="1.10.10.60">
    <property type="entry name" value="Homeodomain-like"/>
    <property type="match status" value="1"/>
</dbReference>
<feature type="domain" description="HTH araC/xylS-type" evidence="6">
    <location>
        <begin position="180"/>
        <end position="278"/>
    </location>
</feature>
<comment type="caution">
    <text evidence="7">The sequence shown here is derived from an EMBL/GenBank/DDBJ whole genome shotgun (WGS) entry which is preliminary data.</text>
</comment>
<dbReference type="RefSeq" id="WP_242480529.1">
    <property type="nucleotide sequence ID" value="NZ_NRRL01000031.1"/>
</dbReference>
<keyword evidence="2" id="KW-0805">Transcription regulation</keyword>
<keyword evidence="5" id="KW-0804">Transcription</keyword>